<dbReference type="AlphaFoldDB" id="A0AAX4JVZ9"/>
<name>A0AAX4JVZ9_9TREE</name>
<dbReference type="EMBL" id="CP144102">
    <property type="protein sequence ID" value="WWC89033.1"/>
    <property type="molecule type" value="Genomic_DNA"/>
</dbReference>
<reference evidence="2 3" key="1">
    <citation type="submission" date="2024-01" db="EMBL/GenBank/DDBJ databases">
        <title>Comparative genomics of Cryptococcus and Kwoniella reveals pathogenesis evolution and contrasting modes of karyotype evolution via chromosome fusion or intercentromeric recombination.</title>
        <authorList>
            <person name="Coelho M.A."/>
            <person name="David-Palma M."/>
            <person name="Shea T."/>
            <person name="Bowers K."/>
            <person name="McGinley-Smith S."/>
            <person name="Mohammad A.W."/>
            <person name="Gnirke A."/>
            <person name="Yurkov A.M."/>
            <person name="Nowrousian M."/>
            <person name="Sun S."/>
            <person name="Cuomo C.A."/>
            <person name="Heitman J."/>
        </authorList>
    </citation>
    <scope>NUCLEOTIDE SEQUENCE [LARGE SCALE GENOMIC DNA]</scope>
    <source>
        <strain evidence="2 3">CBS 6074</strain>
    </source>
</reference>
<evidence type="ECO:0000256" key="1">
    <source>
        <dbReference type="SAM" id="SignalP"/>
    </source>
</evidence>
<keyword evidence="1" id="KW-0732">Signal</keyword>
<gene>
    <name evidence="2" type="ORF">L201_003951</name>
</gene>
<dbReference type="Proteomes" id="UP001355207">
    <property type="component" value="Chromosome 5"/>
</dbReference>
<evidence type="ECO:0000313" key="2">
    <source>
        <dbReference type="EMBL" id="WWC89033.1"/>
    </source>
</evidence>
<evidence type="ECO:0000313" key="3">
    <source>
        <dbReference type="Proteomes" id="UP001355207"/>
    </source>
</evidence>
<keyword evidence="3" id="KW-1185">Reference proteome</keyword>
<feature type="signal peptide" evidence="1">
    <location>
        <begin position="1"/>
        <end position="21"/>
    </location>
</feature>
<sequence length="88" mass="9746">MMSKFLAFLLIVALCLTLVSSSPLNPNTLNKKSTVTTKLTRNDKLSNAERIARGLPLNQPKRLYDGTATHVLKARASGLRRRAEIPNK</sequence>
<accession>A0AAX4JVZ9</accession>
<protein>
    <submittedName>
        <fullName evidence="2">Uncharacterized protein</fullName>
    </submittedName>
</protein>
<dbReference type="GeneID" id="91094621"/>
<proteinExistence type="predicted"/>
<organism evidence="2 3">
    <name type="scientific">Kwoniella dendrophila CBS 6074</name>
    <dbReference type="NCBI Taxonomy" id="1295534"/>
    <lineage>
        <taxon>Eukaryota</taxon>
        <taxon>Fungi</taxon>
        <taxon>Dikarya</taxon>
        <taxon>Basidiomycota</taxon>
        <taxon>Agaricomycotina</taxon>
        <taxon>Tremellomycetes</taxon>
        <taxon>Tremellales</taxon>
        <taxon>Cryptococcaceae</taxon>
        <taxon>Kwoniella</taxon>
    </lineage>
</organism>
<dbReference type="RefSeq" id="XP_066075796.1">
    <property type="nucleotide sequence ID" value="XM_066219699.1"/>
</dbReference>
<feature type="chain" id="PRO_5043533845" evidence="1">
    <location>
        <begin position="22"/>
        <end position="88"/>
    </location>
</feature>